<sequence length="261" mass="28999">MQHHQDSIDVFVERASQDPEVIGIVLDGSVAAGTERPDSDVDLCLVLTPEAFATAWKRHRLSYVERDGITYPGGYYDIKVASSDYLRRAAECGDEPMRASLLHARVLWSRDDELAGLIAAVPLLPDHVWEQRMASFIAQLRLHGGYFLRQAAEHHNSYLSHHAAVHMVGAGGRALLALNRTLFQGQKYLDQTLAGLDRIPVGYAEAARAALDDPGIATGTRYRDLLESFHAWPLTEDETLSTFVRDNELGWFTGRAPAEYA</sequence>
<evidence type="ECO:0000313" key="2">
    <source>
        <dbReference type="EMBL" id="SDS40464.1"/>
    </source>
</evidence>
<dbReference type="InterPro" id="IPR043519">
    <property type="entry name" value="NT_sf"/>
</dbReference>
<name>A0A1H1RXN7_9ACTN</name>
<proteinExistence type="predicted"/>
<dbReference type="OrthoDB" id="3360502at2"/>
<accession>A0A1H1RXN7</accession>
<organism evidence="2 3">
    <name type="scientific">Microlunatus soli</name>
    <dbReference type="NCBI Taxonomy" id="630515"/>
    <lineage>
        <taxon>Bacteria</taxon>
        <taxon>Bacillati</taxon>
        <taxon>Actinomycetota</taxon>
        <taxon>Actinomycetes</taxon>
        <taxon>Propionibacteriales</taxon>
        <taxon>Propionibacteriaceae</taxon>
        <taxon>Microlunatus</taxon>
    </lineage>
</organism>
<gene>
    <name evidence="2" type="ORF">SAMN04489812_1807</name>
</gene>
<dbReference type="STRING" id="630515.SAMN04489812_1807"/>
<keyword evidence="2" id="KW-0808">Transferase</keyword>
<dbReference type="AlphaFoldDB" id="A0A1H1RXN7"/>
<keyword evidence="3" id="KW-1185">Reference proteome</keyword>
<feature type="domain" description="Polymerase nucleotidyl transferase" evidence="1">
    <location>
        <begin position="11"/>
        <end position="66"/>
    </location>
</feature>
<dbReference type="InterPro" id="IPR002934">
    <property type="entry name" value="Polymerase_NTP_transf_dom"/>
</dbReference>
<evidence type="ECO:0000313" key="3">
    <source>
        <dbReference type="Proteomes" id="UP000199103"/>
    </source>
</evidence>
<dbReference type="Pfam" id="PF01909">
    <property type="entry name" value="NTP_transf_2"/>
    <property type="match status" value="1"/>
</dbReference>
<dbReference type="GO" id="GO:0016779">
    <property type="term" value="F:nucleotidyltransferase activity"/>
    <property type="evidence" value="ECO:0007669"/>
    <property type="project" value="InterPro"/>
</dbReference>
<dbReference type="CDD" id="cd05403">
    <property type="entry name" value="NT_KNTase_like"/>
    <property type="match status" value="1"/>
</dbReference>
<dbReference type="Proteomes" id="UP000199103">
    <property type="component" value="Chromosome I"/>
</dbReference>
<protein>
    <submittedName>
        <fullName evidence="2">Nucleotidyltransferase domain-containing protein</fullName>
    </submittedName>
</protein>
<evidence type="ECO:0000259" key="1">
    <source>
        <dbReference type="Pfam" id="PF01909"/>
    </source>
</evidence>
<dbReference type="RefSeq" id="WP_091523206.1">
    <property type="nucleotide sequence ID" value="NZ_LT629772.1"/>
</dbReference>
<reference evidence="2 3" key="1">
    <citation type="submission" date="2016-10" db="EMBL/GenBank/DDBJ databases">
        <authorList>
            <person name="de Groot N.N."/>
        </authorList>
    </citation>
    <scope>NUCLEOTIDE SEQUENCE [LARGE SCALE GENOMIC DNA]</scope>
    <source>
        <strain evidence="2 3">DSM 21800</strain>
    </source>
</reference>
<dbReference type="Gene3D" id="3.30.460.10">
    <property type="entry name" value="Beta Polymerase, domain 2"/>
    <property type="match status" value="1"/>
</dbReference>
<dbReference type="SUPFAM" id="SSF81301">
    <property type="entry name" value="Nucleotidyltransferase"/>
    <property type="match status" value="1"/>
</dbReference>
<dbReference type="EMBL" id="LT629772">
    <property type="protein sequence ID" value="SDS40464.1"/>
    <property type="molecule type" value="Genomic_DNA"/>
</dbReference>